<keyword evidence="3" id="KW-0862">Zinc</keyword>
<evidence type="ECO:0000256" key="2">
    <source>
        <dbReference type="ARBA" id="ARBA00022723"/>
    </source>
</evidence>
<evidence type="ECO:0000256" key="1">
    <source>
        <dbReference type="ARBA" id="ARBA00005495"/>
    </source>
</evidence>
<dbReference type="OrthoDB" id="4188830at2"/>
<dbReference type="Gene3D" id="3.90.1590.10">
    <property type="entry name" value="glutathione-dependent formaldehyde- activating enzyme (gfa)"/>
    <property type="match status" value="1"/>
</dbReference>
<accession>A0A1S6HST7</accession>
<gene>
    <name evidence="6" type="ORF">Sps_03510</name>
</gene>
<comment type="similarity">
    <text evidence="1">Belongs to the Gfa family.</text>
</comment>
<dbReference type="InterPro" id="IPR006913">
    <property type="entry name" value="CENP-V/GFA"/>
</dbReference>
<dbReference type="STRING" id="225848.Sps_03510"/>
<dbReference type="AlphaFoldDB" id="A0A1S6HST7"/>
<dbReference type="PANTHER" id="PTHR33337:SF40">
    <property type="entry name" value="CENP-V_GFA DOMAIN-CONTAINING PROTEIN-RELATED"/>
    <property type="match status" value="1"/>
</dbReference>
<dbReference type="Pfam" id="PF04828">
    <property type="entry name" value="GFA"/>
    <property type="match status" value="1"/>
</dbReference>
<evidence type="ECO:0000259" key="5">
    <source>
        <dbReference type="PROSITE" id="PS51891"/>
    </source>
</evidence>
<keyword evidence="4" id="KW-0456">Lyase</keyword>
<dbReference type="PROSITE" id="PS51891">
    <property type="entry name" value="CENP_V_GFA"/>
    <property type="match status" value="1"/>
</dbReference>
<dbReference type="GO" id="GO:0046872">
    <property type="term" value="F:metal ion binding"/>
    <property type="evidence" value="ECO:0007669"/>
    <property type="project" value="UniProtKB-KW"/>
</dbReference>
<dbReference type="PANTHER" id="PTHR33337">
    <property type="entry name" value="GFA DOMAIN-CONTAINING PROTEIN"/>
    <property type="match status" value="1"/>
</dbReference>
<organism evidence="6 7">
    <name type="scientific">Shewanella psychrophila</name>
    <dbReference type="NCBI Taxonomy" id="225848"/>
    <lineage>
        <taxon>Bacteria</taxon>
        <taxon>Pseudomonadati</taxon>
        <taxon>Pseudomonadota</taxon>
        <taxon>Gammaproteobacteria</taxon>
        <taxon>Alteromonadales</taxon>
        <taxon>Shewanellaceae</taxon>
        <taxon>Shewanella</taxon>
    </lineage>
</organism>
<evidence type="ECO:0000256" key="4">
    <source>
        <dbReference type="ARBA" id="ARBA00023239"/>
    </source>
</evidence>
<evidence type="ECO:0000256" key="3">
    <source>
        <dbReference type="ARBA" id="ARBA00022833"/>
    </source>
</evidence>
<dbReference type="InterPro" id="IPR011057">
    <property type="entry name" value="Mss4-like_sf"/>
</dbReference>
<protein>
    <recommendedName>
        <fullName evidence="5">CENP-V/GFA domain-containing protein</fullName>
    </recommendedName>
</protein>
<reference evidence="6 7" key="1">
    <citation type="submission" date="2016-03" db="EMBL/GenBank/DDBJ databases">
        <title>Complete genome sequence of Shewanella psychrophila WP2, a deep sea bacterium isolated from west Pacific sediment.</title>
        <authorList>
            <person name="Xu G."/>
            <person name="Jian H."/>
        </authorList>
    </citation>
    <scope>NUCLEOTIDE SEQUENCE [LARGE SCALE GENOMIC DNA]</scope>
    <source>
        <strain evidence="6 7">WP2</strain>
    </source>
</reference>
<name>A0A1S6HST7_9GAMM</name>
<dbReference type="EMBL" id="CP014782">
    <property type="protein sequence ID" value="AQS38637.1"/>
    <property type="molecule type" value="Genomic_DNA"/>
</dbReference>
<dbReference type="SUPFAM" id="SSF51316">
    <property type="entry name" value="Mss4-like"/>
    <property type="match status" value="1"/>
</dbReference>
<evidence type="ECO:0000313" key="6">
    <source>
        <dbReference type="EMBL" id="AQS38637.1"/>
    </source>
</evidence>
<dbReference type="Proteomes" id="UP000189545">
    <property type="component" value="Chromosome"/>
</dbReference>
<proteinExistence type="inferred from homology"/>
<keyword evidence="2" id="KW-0479">Metal-binding</keyword>
<dbReference type="KEGG" id="spsw:Sps_03510"/>
<dbReference type="GO" id="GO:0016846">
    <property type="term" value="F:carbon-sulfur lyase activity"/>
    <property type="evidence" value="ECO:0007669"/>
    <property type="project" value="InterPro"/>
</dbReference>
<keyword evidence="7" id="KW-1185">Reference proteome</keyword>
<evidence type="ECO:0000313" key="7">
    <source>
        <dbReference type="Proteomes" id="UP000189545"/>
    </source>
</evidence>
<feature type="domain" description="CENP-V/GFA" evidence="5">
    <location>
        <begin position="5"/>
        <end position="134"/>
    </location>
</feature>
<sequence>MQYPVSASCQCGQVSYELAVPPQKVIACHCQECQKLSTSPFSVTAVVPQHTIQFTGEMKEWSRIAESGNENRAKFCPQCGTRIYHYNPQSPDIIKLKMKPVGASVDTSFAPTMHIFVSENPSWYLLPKGIISYEKGVIPST</sequence>